<sequence>MKKISADRIVSVSAIIVSIFTLLMIFYQTSLTRRHQRASVMPSLEIGYSTKKKNDRLNESIWVSNKGLGPAFLEKISIIEDGQTLNMDPYEFLSKTPARTEVTYFDKLYPGRIIPANEGITTFEKVTDSTSQIIIGNIFKFSFKTGQTTNDGSERALIEIIYKSVYGEKWKIRSDQSTPAKID</sequence>
<keyword evidence="3" id="KW-1185">Reference proteome</keyword>
<name>A0A6L9EBM5_9FLAO</name>
<protein>
    <submittedName>
        <fullName evidence="2">Uncharacterized protein</fullName>
    </submittedName>
</protein>
<dbReference type="RefSeq" id="WP_161434992.1">
    <property type="nucleotide sequence ID" value="NZ_WXYO01000003.1"/>
</dbReference>
<gene>
    <name evidence="2" type="ORF">GTQ38_08100</name>
</gene>
<keyword evidence="1" id="KW-0812">Transmembrane</keyword>
<organism evidence="2 3">
    <name type="scientific">Poritiphilus flavus</name>
    <dbReference type="NCBI Taxonomy" id="2697053"/>
    <lineage>
        <taxon>Bacteria</taxon>
        <taxon>Pseudomonadati</taxon>
        <taxon>Bacteroidota</taxon>
        <taxon>Flavobacteriia</taxon>
        <taxon>Flavobacteriales</taxon>
        <taxon>Flavobacteriaceae</taxon>
        <taxon>Poritiphilus</taxon>
    </lineage>
</organism>
<keyword evidence="1" id="KW-0472">Membrane</keyword>
<dbReference type="Proteomes" id="UP000475249">
    <property type="component" value="Unassembled WGS sequence"/>
</dbReference>
<evidence type="ECO:0000313" key="3">
    <source>
        <dbReference type="Proteomes" id="UP000475249"/>
    </source>
</evidence>
<feature type="transmembrane region" description="Helical" evidence="1">
    <location>
        <begin position="9"/>
        <end position="27"/>
    </location>
</feature>
<proteinExistence type="predicted"/>
<evidence type="ECO:0000256" key="1">
    <source>
        <dbReference type="SAM" id="Phobius"/>
    </source>
</evidence>
<accession>A0A6L9EBM5</accession>
<reference evidence="2 3" key="1">
    <citation type="submission" date="2020-01" db="EMBL/GenBank/DDBJ databases">
        <title>Bacteria diversity of Porities sp.</title>
        <authorList>
            <person name="Wang G."/>
        </authorList>
    </citation>
    <scope>NUCLEOTIDE SEQUENCE [LARGE SCALE GENOMIC DNA]</scope>
    <source>
        <strain evidence="2 3">R33</strain>
    </source>
</reference>
<evidence type="ECO:0000313" key="2">
    <source>
        <dbReference type="EMBL" id="NAS11958.1"/>
    </source>
</evidence>
<keyword evidence="1" id="KW-1133">Transmembrane helix</keyword>
<dbReference type="EMBL" id="WXYO01000003">
    <property type="protein sequence ID" value="NAS11958.1"/>
    <property type="molecule type" value="Genomic_DNA"/>
</dbReference>
<comment type="caution">
    <text evidence="2">The sequence shown here is derived from an EMBL/GenBank/DDBJ whole genome shotgun (WGS) entry which is preliminary data.</text>
</comment>
<dbReference type="AlphaFoldDB" id="A0A6L9EBM5"/>